<dbReference type="PANTHER" id="PTHR43493:SF5">
    <property type="entry name" value="DNA GYRASE SUBUNIT A, CHLOROPLASTIC_MITOCHONDRIAL"/>
    <property type="match status" value="1"/>
</dbReference>
<proteinExistence type="inferred from homology"/>
<keyword evidence="7 9" id="KW-0413">Isomerase</keyword>
<keyword evidence="9" id="KW-0963">Cytoplasm</keyword>
<dbReference type="GO" id="GO:0009330">
    <property type="term" value="C:DNA topoisomerase type II (double strand cut, ATP-hydrolyzing) complex"/>
    <property type="evidence" value="ECO:0007669"/>
    <property type="project" value="TreeGrafter"/>
</dbReference>
<evidence type="ECO:0000256" key="5">
    <source>
        <dbReference type="ARBA" id="ARBA00023029"/>
    </source>
</evidence>
<dbReference type="EC" id="5.6.2.2" evidence="9"/>
<keyword evidence="3 9" id="KW-0547">Nucleotide-binding</keyword>
<accession>A0A3G8XUS1</accession>
<evidence type="ECO:0000256" key="9">
    <source>
        <dbReference type="HAMAP-Rule" id="MF_01897"/>
    </source>
</evidence>
<evidence type="ECO:0000313" key="14">
    <source>
        <dbReference type="Proteomes" id="UP000270185"/>
    </source>
</evidence>
<dbReference type="AlphaFoldDB" id="A0A3G8XUS1"/>
<sequence length="889" mass="99814">MHKEGERLIPINIVDEMKSSYIDYSMSVIVSRALPDVRDGLKPVHRRVLYGMYGLNVFSNRKHLKSARIVGDVLGKYHPHGDTSVYDAMVRMAQPWSLRYQQVDGQGNFGSMDGDPPAAMRYTEARLQKISDEILADLDKDTVDFQNNFDDSMTEPTVMPTKIPNLLVNGTSGIAVGMATNMAPHNLTEAIDAINAYIDNPEITVDELMKHIIAPDFPTGGIIYGYDGVRDALHTGRGRIVLRAKVGFEEIGNRNAIIVTEIPYQVNKAEMIARTAELVKDEKIPGIYEIRDESDRQGMRVVYELKHDAIPNVVLNMLYKYTALQTSFSVNNIALVKGRPVQLNVKDIIHHFVEHRHEVIVRRTKYDLRKARERAHILEGFMKVIGTQDDLDKAIAIIRHSSNPAEAKDGLMKEFDLSEIQAQAILDLRLARLTGMELDKIRAEYEEIMALINDLEDILANEPRRYQIIKEEMLEMKEKYGDERRTEIDYSGGEMSIEDLIPDEKVVLTISHAGYIKRTSLSEYKVQSRGGVGNRAATTRDEDFLEYIVAATNHQYMLFFTEKGKCFWLRVFEIPEGSKTSKGRAVQNLINIEPDDKIKAYIRTNDLKDPEYVNQMNVVMITKNGTIKKTSLEAYSRPRTNGVNAIEIREGDQLLGARLTNGSSQIMIATKNGKCIRFPEEKARAVGRGSIGVRGISLEKGDEVIGMIVVNDLENDTVLVVSEKGYGKRTAVLDYRETNRGGKGVITLNVTEKTGNLIAIQSVTDEDGLMIINKSGVAIRMGMDEMRVMGRNTQGVKVINLKKNDEIAAIAKVEMDKEVVDEEADESTEGLPTEHVDSANPDFSEQPLTGNNAYTNIGDPEELKKIEDEEAAQNETTETEEDSEEESEE</sequence>
<dbReference type="NCBIfam" id="NF004043">
    <property type="entry name" value="PRK05560.1"/>
    <property type="match status" value="1"/>
</dbReference>
<comment type="catalytic activity">
    <reaction evidence="1 9 10">
        <text>ATP-dependent breakage, passage and rejoining of double-stranded DNA.</text>
        <dbReference type="EC" id="5.6.2.2"/>
    </reaction>
</comment>
<dbReference type="GO" id="GO:0003677">
    <property type="term" value="F:DNA binding"/>
    <property type="evidence" value="ECO:0007669"/>
    <property type="project" value="UniProtKB-UniRule"/>
</dbReference>
<evidence type="ECO:0000256" key="1">
    <source>
        <dbReference type="ARBA" id="ARBA00000185"/>
    </source>
</evidence>
<dbReference type="SUPFAM" id="SSF56719">
    <property type="entry name" value="Type II DNA topoisomerase"/>
    <property type="match status" value="1"/>
</dbReference>
<evidence type="ECO:0000256" key="7">
    <source>
        <dbReference type="ARBA" id="ARBA00023235"/>
    </source>
</evidence>
<comment type="subunit">
    <text evidence="9">Heterotetramer, composed of two GyrA and two GyrB chains. In the heterotetramer, GyrA contains the active site tyrosine that forms a transient covalent intermediate with DNA, while GyrB binds cofactors and catalyzes ATP hydrolysis.</text>
</comment>
<comment type="subunit">
    <text evidence="8">Heterotetramer composed of ParC and ParE.</text>
</comment>
<dbReference type="InterPro" id="IPR050220">
    <property type="entry name" value="Type_II_DNA_Topoisomerases"/>
</dbReference>
<dbReference type="PANTHER" id="PTHR43493">
    <property type="entry name" value="DNA GYRASE/TOPOISOMERASE SUBUNIT A"/>
    <property type="match status" value="1"/>
</dbReference>
<dbReference type="GO" id="GO:0006265">
    <property type="term" value="P:DNA topological change"/>
    <property type="evidence" value="ECO:0007669"/>
    <property type="project" value="UniProtKB-UniRule"/>
</dbReference>
<dbReference type="SMART" id="SM00434">
    <property type="entry name" value="TOP4c"/>
    <property type="match status" value="1"/>
</dbReference>
<reference evidence="14" key="1">
    <citation type="submission" date="2018-11" db="EMBL/GenBank/DDBJ databases">
        <title>Proposal to divide the Flavobacteriaceae and reorganize its genera based on Amino Acid Identity values calculated from whole genome sequences.</title>
        <authorList>
            <person name="Nicholson A.C."/>
            <person name="Gulvik C.A."/>
            <person name="Whitney A.M."/>
            <person name="Humrighouse B.W."/>
            <person name="Bell M."/>
            <person name="Holmes B."/>
            <person name="Steigerwalt A.G."/>
            <person name="Villarma A."/>
            <person name="Sheth M."/>
            <person name="Batra D."/>
            <person name="Pryor J."/>
            <person name="Bernardet J.-F."/>
            <person name="Hugo C."/>
            <person name="Kampfer P."/>
            <person name="Newman J.D."/>
            <person name="McQuiston J.R."/>
        </authorList>
    </citation>
    <scope>NUCLEOTIDE SEQUENCE [LARGE SCALE GENOMIC DNA]</scope>
    <source>
        <strain evidence="14">G0081</strain>
    </source>
</reference>
<dbReference type="Gene3D" id="2.120.10.90">
    <property type="entry name" value="DNA gyrase/topoisomerase IV, subunit A, C-terminal"/>
    <property type="match status" value="1"/>
</dbReference>
<name>A0A3G8XUS1_9FLAO</name>
<dbReference type="NCBIfam" id="TIGR01063">
    <property type="entry name" value="gyrA"/>
    <property type="match status" value="1"/>
</dbReference>
<dbReference type="OrthoDB" id="9806486at2"/>
<dbReference type="NCBIfam" id="NF004044">
    <property type="entry name" value="PRK05561.1"/>
    <property type="match status" value="1"/>
</dbReference>
<dbReference type="Gene3D" id="1.10.268.10">
    <property type="entry name" value="Topoisomerase, domain 3"/>
    <property type="match status" value="1"/>
</dbReference>
<protein>
    <recommendedName>
        <fullName evidence="9">DNA gyrase subunit A</fullName>
        <ecNumber evidence="9">5.6.2.2</ecNumber>
    </recommendedName>
</protein>
<dbReference type="InterPro" id="IPR013760">
    <property type="entry name" value="Topo_IIA-like_dom_sf"/>
</dbReference>
<evidence type="ECO:0000256" key="8">
    <source>
        <dbReference type="ARBA" id="ARBA00063644"/>
    </source>
</evidence>
<dbReference type="HAMAP" id="MF_01897">
    <property type="entry name" value="GyrA"/>
    <property type="match status" value="1"/>
</dbReference>
<dbReference type="Pfam" id="PF03989">
    <property type="entry name" value="DNA_gyraseA_C"/>
    <property type="match status" value="6"/>
</dbReference>
<dbReference type="FunFam" id="3.90.199.10:FF:000001">
    <property type="entry name" value="DNA gyrase subunit A"/>
    <property type="match status" value="1"/>
</dbReference>
<keyword evidence="5 9" id="KW-0799">Topoisomerase</keyword>
<keyword evidence="4 9" id="KW-0067">ATP-binding</keyword>
<gene>
    <name evidence="9 13" type="primary">gyrA</name>
    <name evidence="13" type="ORF">EIB73_04240</name>
</gene>
<dbReference type="KEGG" id="ccas:EIB73_04240"/>
<dbReference type="GO" id="GO:0005694">
    <property type="term" value="C:chromosome"/>
    <property type="evidence" value="ECO:0007669"/>
    <property type="project" value="InterPro"/>
</dbReference>
<comment type="function">
    <text evidence="9">A type II topoisomerase that negatively supercoils closed circular double-stranded (ds) DNA in an ATP-dependent manner to modulate DNA topology and maintain chromosomes in an underwound state. Negative supercoiling favors strand separation, and DNA replication, transcription, recombination and repair, all of which involve strand separation. Also able to catalyze the interconversion of other topological isomers of dsDNA rings, including catenanes and knotted rings. Type II topoisomerases break and join 2 DNA strands simultaneously in an ATP-dependent manner.</text>
</comment>
<dbReference type="FunFam" id="2.120.10.90:FF:000005">
    <property type="entry name" value="DNA topoisomerase 4 subunit A"/>
    <property type="match status" value="1"/>
</dbReference>
<dbReference type="GO" id="GO:0006261">
    <property type="term" value="P:DNA-templated DNA replication"/>
    <property type="evidence" value="ECO:0007669"/>
    <property type="project" value="UniProtKB-UniRule"/>
</dbReference>
<feature type="compositionally biased region" description="Acidic residues" evidence="11">
    <location>
        <begin position="868"/>
        <end position="889"/>
    </location>
</feature>
<dbReference type="InterPro" id="IPR013757">
    <property type="entry name" value="Topo_IIA_A_a_sf"/>
</dbReference>
<dbReference type="InterPro" id="IPR035516">
    <property type="entry name" value="Gyrase/topoIV_suA_C"/>
</dbReference>
<evidence type="ECO:0000256" key="4">
    <source>
        <dbReference type="ARBA" id="ARBA00022840"/>
    </source>
</evidence>
<keyword evidence="14" id="KW-1185">Reference proteome</keyword>
<dbReference type="Proteomes" id="UP000270185">
    <property type="component" value="Chromosome"/>
</dbReference>
<dbReference type="GO" id="GO:0005524">
    <property type="term" value="F:ATP binding"/>
    <property type="evidence" value="ECO:0007669"/>
    <property type="project" value="UniProtKB-UniRule"/>
</dbReference>
<dbReference type="FunFam" id="1.10.268.10:FF:000001">
    <property type="entry name" value="DNA gyrase subunit A"/>
    <property type="match status" value="1"/>
</dbReference>
<feature type="domain" description="Topo IIA-type catalytic" evidence="12">
    <location>
        <begin position="34"/>
        <end position="500"/>
    </location>
</feature>
<dbReference type="Pfam" id="PF00521">
    <property type="entry name" value="DNA_topoisoIV"/>
    <property type="match status" value="1"/>
</dbReference>
<comment type="caution">
    <text evidence="9">Lacks conserved residue(s) required for the propagation of feature annotation.</text>
</comment>
<feature type="region of interest" description="Disordered" evidence="11">
    <location>
        <begin position="818"/>
        <end position="889"/>
    </location>
</feature>
<evidence type="ECO:0000256" key="10">
    <source>
        <dbReference type="PROSITE-ProRule" id="PRU01384"/>
    </source>
</evidence>
<dbReference type="InterPro" id="IPR002205">
    <property type="entry name" value="Topo_IIA_dom_A"/>
</dbReference>
<evidence type="ECO:0000256" key="11">
    <source>
        <dbReference type="SAM" id="MobiDB-lite"/>
    </source>
</evidence>
<evidence type="ECO:0000259" key="12">
    <source>
        <dbReference type="PROSITE" id="PS52040"/>
    </source>
</evidence>
<organism evidence="13 14">
    <name type="scientific">Kaistella carnis</name>
    <dbReference type="NCBI Taxonomy" id="1241979"/>
    <lineage>
        <taxon>Bacteria</taxon>
        <taxon>Pseudomonadati</taxon>
        <taxon>Bacteroidota</taxon>
        <taxon>Flavobacteriia</taxon>
        <taxon>Flavobacteriales</taxon>
        <taxon>Weeksellaceae</taxon>
        <taxon>Chryseobacterium group</taxon>
        <taxon>Kaistella</taxon>
    </lineage>
</organism>
<dbReference type="InterPro" id="IPR013758">
    <property type="entry name" value="Topo_IIA_A/C_ab"/>
</dbReference>
<evidence type="ECO:0000256" key="2">
    <source>
        <dbReference type="ARBA" id="ARBA00008263"/>
    </source>
</evidence>
<dbReference type="Gene3D" id="3.90.199.10">
    <property type="entry name" value="Topoisomerase II, domain 5"/>
    <property type="match status" value="1"/>
</dbReference>
<dbReference type="FunFam" id="3.30.1360.40:FF:000002">
    <property type="entry name" value="DNA gyrase subunit A"/>
    <property type="match status" value="1"/>
</dbReference>
<dbReference type="EMBL" id="CP034159">
    <property type="protein sequence ID" value="AZI32441.1"/>
    <property type="molecule type" value="Genomic_DNA"/>
</dbReference>
<dbReference type="InterPro" id="IPR006691">
    <property type="entry name" value="GyrA/parC_rep"/>
</dbReference>
<dbReference type="InterPro" id="IPR005743">
    <property type="entry name" value="GyrA"/>
</dbReference>
<dbReference type="PROSITE" id="PS52040">
    <property type="entry name" value="TOPO_IIA"/>
    <property type="match status" value="1"/>
</dbReference>
<dbReference type="RefSeq" id="WP_125022943.1">
    <property type="nucleotide sequence ID" value="NZ_CP034159.1"/>
</dbReference>
<comment type="similarity">
    <text evidence="2 9">Belongs to the type II topoisomerase GyrA/ParC subunit family.</text>
</comment>
<dbReference type="Gene3D" id="3.30.1360.40">
    <property type="match status" value="1"/>
</dbReference>
<dbReference type="SUPFAM" id="SSF101904">
    <property type="entry name" value="GyrA/ParC C-terminal domain-like"/>
    <property type="match status" value="1"/>
</dbReference>
<feature type="active site" description="O-(5'-phospho-DNA)-tyrosine intermediate" evidence="9 10">
    <location>
        <position position="122"/>
    </location>
</feature>
<comment type="subcellular location">
    <subcellularLocation>
        <location evidence="9">Cytoplasm</location>
    </subcellularLocation>
</comment>
<dbReference type="GO" id="GO:0034335">
    <property type="term" value="F:DNA negative supercoiling activity"/>
    <property type="evidence" value="ECO:0007669"/>
    <property type="project" value="UniProtKB-ARBA"/>
</dbReference>
<feature type="compositionally biased region" description="Polar residues" evidence="11">
    <location>
        <begin position="841"/>
        <end position="855"/>
    </location>
</feature>
<evidence type="ECO:0000256" key="6">
    <source>
        <dbReference type="ARBA" id="ARBA00023125"/>
    </source>
</evidence>
<feature type="compositionally biased region" description="Acidic residues" evidence="11">
    <location>
        <begin position="819"/>
        <end position="828"/>
    </location>
</feature>
<dbReference type="CDD" id="cd00187">
    <property type="entry name" value="TOP4c"/>
    <property type="match status" value="1"/>
</dbReference>
<comment type="miscellaneous">
    <text evidence="9">Few gyrases are as efficient as E.coli at forming negative supercoils. Not all organisms have 2 type II topoisomerases; in organisms with a single type II topoisomerase this enzyme also has to decatenate newly replicated chromosomes.</text>
</comment>
<evidence type="ECO:0000313" key="13">
    <source>
        <dbReference type="EMBL" id="AZI32441.1"/>
    </source>
</evidence>
<keyword evidence="6 9" id="KW-0238">DNA-binding</keyword>
<dbReference type="GO" id="GO:0005737">
    <property type="term" value="C:cytoplasm"/>
    <property type="evidence" value="ECO:0007669"/>
    <property type="project" value="UniProtKB-SubCell"/>
</dbReference>
<evidence type="ECO:0000256" key="3">
    <source>
        <dbReference type="ARBA" id="ARBA00022741"/>
    </source>
</evidence>